<dbReference type="AlphaFoldDB" id="A0AAD0W3H7"/>
<proteinExistence type="predicted"/>
<sequence>MGNTSGRQDFIVTLKELRAECEIIINGIKENGSFPKENDRIDYKSALKPAQQSATEVFLINFAKDIVAFSNSYGGIVLLGFEESQGTIKDQGLNDECIQILNRVDLSPVSEKLTGILKNEVGIELQPFNIGSRKYYYLLIEKSSTINVPVKDARNYKLYSGDIYYRTSGKNTKANTSSNDLNRFVQIKANERSKEFMEIWTKLLPEMFEINPREILLLNPVAGTVYGYNKSDGVLENTQIEIESSEGNAFNIILNAISAGEIGKISDDEGKPIYKIVGEIAQPKPHITMSTLENELKPKISYQITNLQIKATMHFLGWVNKKNFGIQNAKDCEINQNEFIWIEVKDAVKGDKHVYFSEQAVRPLVEAIENKSNHIKMYGKQLKPKKA</sequence>
<dbReference type="KEGG" id="ppis:B1L02_12250"/>
<dbReference type="InterPro" id="IPR038461">
    <property type="entry name" value="Schlafen_AlbA_2_dom_sf"/>
</dbReference>
<dbReference type="RefSeq" id="WP_088531245.1">
    <property type="nucleotide sequence ID" value="NZ_CP021646.1"/>
</dbReference>
<evidence type="ECO:0000259" key="1">
    <source>
        <dbReference type="Pfam" id="PF04326"/>
    </source>
</evidence>
<evidence type="ECO:0000313" key="3">
    <source>
        <dbReference type="Proteomes" id="UP000258102"/>
    </source>
</evidence>
<feature type="domain" description="Schlafen AlbA-2" evidence="1">
    <location>
        <begin position="37"/>
        <end position="175"/>
    </location>
</feature>
<dbReference type="EMBL" id="CP031761">
    <property type="protein sequence ID" value="AXR01582.1"/>
    <property type="molecule type" value="Genomic_DNA"/>
</dbReference>
<protein>
    <submittedName>
        <fullName evidence="2">ATP-binding protein</fullName>
    </submittedName>
</protein>
<accession>A0AAD0W3H7</accession>
<dbReference type="Gene3D" id="3.30.950.30">
    <property type="entry name" value="Schlafen, AAA domain"/>
    <property type="match status" value="1"/>
</dbReference>
<evidence type="ECO:0000313" key="2">
    <source>
        <dbReference type="EMBL" id="AXR01582.1"/>
    </source>
</evidence>
<keyword evidence="2" id="KW-0067">ATP-binding</keyword>
<name>A0AAD0W3H7_PSEO7</name>
<dbReference type="InterPro" id="IPR007421">
    <property type="entry name" value="Schlafen_AlbA_2_dom"/>
</dbReference>
<gene>
    <name evidence="2" type="ORF">D0511_05480</name>
</gene>
<dbReference type="GO" id="GO:0005524">
    <property type="term" value="F:ATP binding"/>
    <property type="evidence" value="ECO:0007669"/>
    <property type="project" value="UniProtKB-KW"/>
</dbReference>
<dbReference type="Proteomes" id="UP000258102">
    <property type="component" value="Chromosome 1"/>
</dbReference>
<reference evidence="2 3" key="1">
    <citation type="submission" date="2018-08" db="EMBL/GenBank/DDBJ databases">
        <title>Whole Genome Sequences of Two Pseudoalteromonas piscicida Strains, DE1-A and DE2-A, which Exhibit Strong Antibacterial Activity against Vibrio vulnificus.</title>
        <authorList>
            <person name="Richards G.P."/>
            <person name="Needleman D.S."/>
            <person name="Watson M.A."/>
            <person name="Polson S.W."/>
        </authorList>
    </citation>
    <scope>NUCLEOTIDE SEQUENCE [LARGE SCALE GENOMIC DNA]</scope>
    <source>
        <strain evidence="2 3">DE2-A</strain>
    </source>
</reference>
<organism evidence="2 3">
    <name type="scientific">Pseudoalteromonas piscicida</name>
    <dbReference type="NCBI Taxonomy" id="43662"/>
    <lineage>
        <taxon>Bacteria</taxon>
        <taxon>Pseudomonadati</taxon>
        <taxon>Pseudomonadota</taxon>
        <taxon>Gammaproteobacteria</taxon>
        <taxon>Alteromonadales</taxon>
        <taxon>Pseudoalteromonadaceae</taxon>
        <taxon>Pseudoalteromonas</taxon>
    </lineage>
</organism>
<keyword evidence="2" id="KW-0547">Nucleotide-binding</keyword>
<dbReference type="Pfam" id="PF04326">
    <property type="entry name" value="SLFN_AlbA_2"/>
    <property type="match status" value="1"/>
</dbReference>